<dbReference type="EMBL" id="JACGCI010000057">
    <property type="protein sequence ID" value="KAF6750355.1"/>
    <property type="molecule type" value="Genomic_DNA"/>
</dbReference>
<comment type="similarity">
    <text evidence="1">Belongs to the protein-tyrosine phosphatase family. Non-receptor class dual specificity subfamily.</text>
</comment>
<dbReference type="EC" id="3.1.3.48" evidence="2"/>
<dbReference type="PANTHER" id="PTHR45848">
    <property type="entry name" value="DUAL SPECIFICITY PROTEIN PHOSPHATASE 12 FAMILY MEMBER"/>
    <property type="match status" value="1"/>
</dbReference>
<evidence type="ECO:0000313" key="6">
    <source>
        <dbReference type="EMBL" id="KAF6749694.1"/>
    </source>
</evidence>
<dbReference type="AlphaFoldDB" id="A0A8H6HMD5"/>
<feature type="region of interest" description="Disordered" evidence="5">
    <location>
        <begin position="1"/>
        <end position="91"/>
    </location>
</feature>
<organism evidence="6 8">
    <name type="scientific">Ephemerocybe angulata</name>
    <dbReference type="NCBI Taxonomy" id="980116"/>
    <lineage>
        <taxon>Eukaryota</taxon>
        <taxon>Fungi</taxon>
        <taxon>Dikarya</taxon>
        <taxon>Basidiomycota</taxon>
        <taxon>Agaricomycotina</taxon>
        <taxon>Agaricomycetes</taxon>
        <taxon>Agaricomycetidae</taxon>
        <taxon>Agaricales</taxon>
        <taxon>Agaricineae</taxon>
        <taxon>Psathyrellaceae</taxon>
        <taxon>Ephemerocybe</taxon>
    </lineage>
</organism>
<evidence type="ECO:0000256" key="2">
    <source>
        <dbReference type="ARBA" id="ARBA00013064"/>
    </source>
</evidence>
<comment type="caution">
    <text evidence="6">The sequence shown here is derived from an EMBL/GenBank/DDBJ whole genome shotgun (WGS) entry which is preliminary data.</text>
</comment>
<dbReference type="GO" id="GO:0008138">
    <property type="term" value="F:protein tyrosine/serine/threonine phosphatase activity"/>
    <property type="evidence" value="ECO:0007669"/>
    <property type="project" value="TreeGrafter"/>
</dbReference>
<dbReference type="PANTHER" id="PTHR45848:SF4">
    <property type="entry name" value="DUAL SPECIFICITY PROTEIN PHOSPHATASE 12"/>
    <property type="match status" value="1"/>
</dbReference>
<keyword evidence="8" id="KW-1185">Reference proteome</keyword>
<sequence length="164" mass="17977">MESAAGESSNITTNSTPTQQQPQRAPRRRIRCKMCRQELAGKEQVIQHGSDAEPKSTSEESSGTAGETDTPEETTVAPEQPHLDRSGDPILSNPACSGYFVEPLKWMDHFLSAGEHQGKIVCPNPKCKAKLGNYDWSGVGCGCREWVTPGFCINRSKVDEITIR</sequence>
<dbReference type="Proteomes" id="UP000521943">
    <property type="component" value="Unassembled WGS sequence"/>
</dbReference>
<accession>A0A8H6HMD5</accession>
<evidence type="ECO:0000256" key="1">
    <source>
        <dbReference type="ARBA" id="ARBA00008601"/>
    </source>
</evidence>
<keyword evidence="3" id="KW-0378">Hydrolase</keyword>
<dbReference type="GO" id="GO:0005634">
    <property type="term" value="C:nucleus"/>
    <property type="evidence" value="ECO:0007669"/>
    <property type="project" value="TreeGrafter"/>
</dbReference>
<evidence type="ECO:0000313" key="8">
    <source>
        <dbReference type="Proteomes" id="UP000521943"/>
    </source>
</evidence>
<protein>
    <recommendedName>
        <fullName evidence="2">protein-tyrosine-phosphatase</fullName>
        <ecNumber evidence="2">3.1.3.48</ecNumber>
    </recommendedName>
</protein>
<evidence type="ECO:0000313" key="7">
    <source>
        <dbReference type="EMBL" id="KAF6750355.1"/>
    </source>
</evidence>
<dbReference type="EMBL" id="JACGCI010000061">
    <property type="protein sequence ID" value="KAF6749694.1"/>
    <property type="molecule type" value="Genomic_DNA"/>
</dbReference>
<reference evidence="6 8" key="1">
    <citation type="submission" date="2020-07" db="EMBL/GenBank/DDBJ databases">
        <title>Comparative genomics of pyrophilous fungi reveals a link between fire events and developmental genes.</title>
        <authorList>
            <consortium name="DOE Joint Genome Institute"/>
            <person name="Steindorff A.S."/>
            <person name="Carver A."/>
            <person name="Calhoun S."/>
            <person name="Stillman K."/>
            <person name="Liu H."/>
            <person name="Lipzen A."/>
            <person name="Pangilinan J."/>
            <person name="Labutti K."/>
            <person name="Bruns T.D."/>
            <person name="Grigoriev I.V."/>
        </authorList>
    </citation>
    <scope>NUCLEOTIDE SEQUENCE [LARGE SCALE GENOMIC DNA]</scope>
    <source>
        <strain evidence="6 8">CBS 144469</strain>
    </source>
</reference>
<gene>
    <name evidence="6" type="ORF">DFP72DRAFT_1072927</name>
    <name evidence="7" type="ORF">DFP72DRAFT_851735</name>
</gene>
<keyword evidence="4" id="KW-0904">Protein phosphatase</keyword>
<dbReference type="OrthoDB" id="2017893at2759"/>
<dbReference type="GO" id="GO:0004725">
    <property type="term" value="F:protein tyrosine phosphatase activity"/>
    <property type="evidence" value="ECO:0007669"/>
    <property type="project" value="UniProtKB-EC"/>
</dbReference>
<name>A0A8H6HMD5_9AGAR</name>
<proteinExistence type="inferred from homology"/>
<feature type="compositionally biased region" description="Low complexity" evidence="5">
    <location>
        <begin position="8"/>
        <end position="24"/>
    </location>
</feature>
<feature type="compositionally biased region" description="Low complexity" evidence="5">
    <location>
        <begin position="59"/>
        <end position="68"/>
    </location>
</feature>
<evidence type="ECO:0000256" key="5">
    <source>
        <dbReference type="SAM" id="MobiDB-lite"/>
    </source>
</evidence>
<evidence type="ECO:0000256" key="3">
    <source>
        <dbReference type="ARBA" id="ARBA00022801"/>
    </source>
</evidence>
<evidence type="ECO:0000256" key="4">
    <source>
        <dbReference type="ARBA" id="ARBA00022912"/>
    </source>
</evidence>
<feature type="compositionally biased region" description="Basic residues" evidence="5">
    <location>
        <begin position="25"/>
        <end position="34"/>
    </location>
</feature>